<evidence type="ECO:0000259" key="11">
    <source>
        <dbReference type="Pfam" id="PF07730"/>
    </source>
</evidence>
<feature type="region of interest" description="Disordered" evidence="9">
    <location>
        <begin position="369"/>
        <end position="412"/>
    </location>
</feature>
<gene>
    <name evidence="12" type="ORF">ACFP1Z_11205</name>
</gene>
<feature type="transmembrane region" description="Helical" evidence="10">
    <location>
        <begin position="149"/>
        <end position="166"/>
    </location>
</feature>
<dbReference type="CDD" id="cd16917">
    <property type="entry name" value="HATPase_UhpB-NarQ-NarX-like"/>
    <property type="match status" value="1"/>
</dbReference>
<dbReference type="EC" id="2.7.13.3" evidence="2"/>
<keyword evidence="10" id="KW-0812">Transmembrane</keyword>
<feature type="domain" description="Signal transduction histidine kinase subgroup 3 dimerisation and phosphoacceptor" evidence="11">
    <location>
        <begin position="184"/>
        <end position="248"/>
    </location>
</feature>
<dbReference type="Proteomes" id="UP001596083">
    <property type="component" value="Unassembled WGS sequence"/>
</dbReference>
<dbReference type="Pfam" id="PF07730">
    <property type="entry name" value="HisKA_3"/>
    <property type="match status" value="1"/>
</dbReference>
<dbReference type="SUPFAM" id="SSF55874">
    <property type="entry name" value="ATPase domain of HSP90 chaperone/DNA topoisomerase II/histidine kinase"/>
    <property type="match status" value="1"/>
</dbReference>
<dbReference type="InterPro" id="IPR050482">
    <property type="entry name" value="Sensor_HK_TwoCompSys"/>
</dbReference>
<evidence type="ECO:0000256" key="1">
    <source>
        <dbReference type="ARBA" id="ARBA00000085"/>
    </source>
</evidence>
<protein>
    <recommendedName>
        <fullName evidence="2">histidine kinase</fullName>
        <ecNumber evidence="2">2.7.13.3</ecNumber>
    </recommendedName>
</protein>
<reference evidence="13" key="1">
    <citation type="journal article" date="2019" name="Int. J. Syst. Evol. Microbiol.">
        <title>The Global Catalogue of Microorganisms (GCM) 10K type strain sequencing project: providing services to taxonomists for standard genome sequencing and annotation.</title>
        <authorList>
            <consortium name="The Broad Institute Genomics Platform"/>
            <consortium name="The Broad Institute Genome Sequencing Center for Infectious Disease"/>
            <person name="Wu L."/>
            <person name="Ma J."/>
        </authorList>
    </citation>
    <scope>NUCLEOTIDE SEQUENCE [LARGE SCALE GENOMIC DNA]</scope>
    <source>
        <strain evidence="13">CGMCC 4.7304</strain>
    </source>
</reference>
<evidence type="ECO:0000256" key="7">
    <source>
        <dbReference type="ARBA" id="ARBA00022840"/>
    </source>
</evidence>
<comment type="caution">
    <text evidence="12">The sequence shown here is derived from an EMBL/GenBank/DDBJ whole genome shotgun (WGS) entry which is preliminary data.</text>
</comment>
<keyword evidence="13" id="KW-1185">Reference proteome</keyword>
<evidence type="ECO:0000256" key="4">
    <source>
        <dbReference type="ARBA" id="ARBA00022679"/>
    </source>
</evidence>
<dbReference type="PANTHER" id="PTHR24421">
    <property type="entry name" value="NITRATE/NITRITE SENSOR PROTEIN NARX-RELATED"/>
    <property type="match status" value="1"/>
</dbReference>
<evidence type="ECO:0000256" key="10">
    <source>
        <dbReference type="SAM" id="Phobius"/>
    </source>
</evidence>
<dbReference type="EMBL" id="JBHSPB010000005">
    <property type="protein sequence ID" value="MFC5720731.1"/>
    <property type="molecule type" value="Genomic_DNA"/>
</dbReference>
<feature type="compositionally biased region" description="Low complexity" evidence="9">
    <location>
        <begin position="396"/>
        <end position="406"/>
    </location>
</feature>
<sequence length="412" mass="43050">MPSAQRDSWRGRASASRPRDTVMEWFGRLCASPWRNAVLAVLYGALLVEIAVTTPEAGLVDSLAAGVAVSAAIGVATLWRERFLVPYSLVSAAGVLITGHLLSATLACYTAVRRGRYALAAALALVPLAFALVSPQALIAHAAHPEATLADSAVIVVVPVLLGFLAKAHKQNARLAAERQALEERERLVRCVHNGVGRQVTLMVLQAGAISVRPDVPEPVKEHCRLITDAGKDAVQALREMVDVVHGPRPAASEGPDGPAERRHTLADLAPLIRRYRDGGQQITVDAHTTSGSFEPKAQDLAYRVVAEGLSNAVRHAPGAAVDVGIIQTGTGLLVAVRNGPPARGSARLPGTGNGLKWLQEEVVAMGGTLHSGPEPGGGFLLEARMSPAASKDGASENAASEDAASPDGHSR</sequence>
<keyword evidence="8" id="KW-0902">Two-component regulatory system</keyword>
<keyword evidence="3" id="KW-0597">Phosphoprotein</keyword>
<dbReference type="PANTHER" id="PTHR24421:SF10">
    <property type="entry name" value="NITRATE_NITRITE SENSOR PROTEIN NARQ"/>
    <property type="match status" value="1"/>
</dbReference>
<dbReference type="Gene3D" id="3.30.565.10">
    <property type="entry name" value="Histidine kinase-like ATPase, C-terminal domain"/>
    <property type="match status" value="1"/>
</dbReference>
<dbReference type="RefSeq" id="WP_390315892.1">
    <property type="nucleotide sequence ID" value="NZ_JBHSPB010000005.1"/>
</dbReference>
<keyword evidence="7" id="KW-0067">ATP-binding</keyword>
<keyword evidence="5" id="KW-0547">Nucleotide-binding</keyword>
<dbReference type="Gene3D" id="1.20.5.1930">
    <property type="match status" value="1"/>
</dbReference>
<organism evidence="12 13">
    <name type="scientific">Streptomyces gamaensis</name>
    <dbReference type="NCBI Taxonomy" id="1763542"/>
    <lineage>
        <taxon>Bacteria</taxon>
        <taxon>Bacillati</taxon>
        <taxon>Actinomycetota</taxon>
        <taxon>Actinomycetes</taxon>
        <taxon>Kitasatosporales</taxon>
        <taxon>Streptomycetaceae</taxon>
        <taxon>Streptomyces</taxon>
    </lineage>
</organism>
<feature type="transmembrane region" description="Helical" evidence="10">
    <location>
        <begin position="34"/>
        <end position="52"/>
    </location>
</feature>
<evidence type="ECO:0000256" key="5">
    <source>
        <dbReference type="ARBA" id="ARBA00022741"/>
    </source>
</evidence>
<evidence type="ECO:0000256" key="3">
    <source>
        <dbReference type="ARBA" id="ARBA00022553"/>
    </source>
</evidence>
<proteinExistence type="predicted"/>
<feature type="transmembrane region" description="Helical" evidence="10">
    <location>
        <begin position="119"/>
        <end position="143"/>
    </location>
</feature>
<name>A0ABW0YW47_9ACTN</name>
<dbReference type="InterPro" id="IPR011712">
    <property type="entry name" value="Sig_transdc_His_kin_sub3_dim/P"/>
</dbReference>
<comment type="catalytic activity">
    <reaction evidence="1">
        <text>ATP + protein L-histidine = ADP + protein N-phospho-L-histidine.</text>
        <dbReference type="EC" id="2.7.13.3"/>
    </reaction>
</comment>
<keyword evidence="4" id="KW-0808">Transferase</keyword>
<dbReference type="InterPro" id="IPR036890">
    <property type="entry name" value="HATPase_C_sf"/>
</dbReference>
<evidence type="ECO:0000256" key="6">
    <source>
        <dbReference type="ARBA" id="ARBA00022777"/>
    </source>
</evidence>
<evidence type="ECO:0000313" key="12">
    <source>
        <dbReference type="EMBL" id="MFC5720731.1"/>
    </source>
</evidence>
<keyword evidence="10" id="KW-1133">Transmembrane helix</keyword>
<feature type="transmembrane region" description="Helical" evidence="10">
    <location>
        <begin position="85"/>
        <end position="112"/>
    </location>
</feature>
<keyword evidence="6 12" id="KW-0418">Kinase</keyword>
<evidence type="ECO:0000256" key="2">
    <source>
        <dbReference type="ARBA" id="ARBA00012438"/>
    </source>
</evidence>
<evidence type="ECO:0000256" key="9">
    <source>
        <dbReference type="SAM" id="MobiDB-lite"/>
    </source>
</evidence>
<keyword evidence="10" id="KW-0472">Membrane</keyword>
<accession>A0ABW0YW47</accession>
<dbReference type="GO" id="GO:0016301">
    <property type="term" value="F:kinase activity"/>
    <property type="evidence" value="ECO:0007669"/>
    <property type="project" value="UniProtKB-KW"/>
</dbReference>
<evidence type="ECO:0000313" key="13">
    <source>
        <dbReference type="Proteomes" id="UP001596083"/>
    </source>
</evidence>
<evidence type="ECO:0000256" key="8">
    <source>
        <dbReference type="ARBA" id="ARBA00023012"/>
    </source>
</evidence>